<keyword evidence="1" id="KW-1133">Transmembrane helix</keyword>
<organism evidence="2">
    <name type="scientific">bioreactor metagenome</name>
    <dbReference type="NCBI Taxonomy" id="1076179"/>
    <lineage>
        <taxon>unclassified sequences</taxon>
        <taxon>metagenomes</taxon>
        <taxon>ecological metagenomes</taxon>
    </lineage>
</organism>
<dbReference type="InterPro" id="IPR047811">
    <property type="entry name" value="CytC_ox_assmbl_put"/>
</dbReference>
<dbReference type="EMBL" id="VSSQ01007560">
    <property type="protein sequence ID" value="MPM36292.1"/>
    <property type="molecule type" value="Genomic_DNA"/>
</dbReference>
<keyword evidence="1" id="KW-0812">Transmembrane</keyword>
<evidence type="ECO:0000313" key="2">
    <source>
        <dbReference type="EMBL" id="MPM36292.1"/>
    </source>
</evidence>
<reference evidence="2" key="1">
    <citation type="submission" date="2019-08" db="EMBL/GenBank/DDBJ databases">
        <authorList>
            <person name="Kucharzyk K."/>
            <person name="Murdoch R.W."/>
            <person name="Higgins S."/>
            <person name="Loffler F."/>
        </authorList>
    </citation>
    <scope>NUCLEOTIDE SEQUENCE</scope>
</reference>
<sequence length="36" mass="4107">MATPEQKKANARLGWILLSVAVAFFIGFMVKMTWLH</sequence>
<evidence type="ECO:0000256" key="1">
    <source>
        <dbReference type="SAM" id="Phobius"/>
    </source>
</evidence>
<feature type="transmembrane region" description="Helical" evidence="1">
    <location>
        <begin position="12"/>
        <end position="30"/>
    </location>
</feature>
<name>A0A644Z648_9ZZZZ</name>
<keyword evidence="1" id="KW-0472">Membrane</keyword>
<comment type="caution">
    <text evidence="2">The sequence shown here is derived from an EMBL/GenBank/DDBJ whole genome shotgun (WGS) entry which is preliminary data.</text>
</comment>
<accession>A0A644Z648</accession>
<dbReference type="NCBIfam" id="NF038351">
    <property type="entry name" value="cyt_ox_assem_30"/>
    <property type="match status" value="1"/>
</dbReference>
<dbReference type="AlphaFoldDB" id="A0A644Z648"/>
<proteinExistence type="predicted"/>
<protein>
    <submittedName>
        <fullName evidence="2">Uncharacterized protein</fullName>
    </submittedName>
</protein>
<gene>
    <name evidence="2" type="ORF">SDC9_82887</name>
</gene>